<sequence>MISATAWIARGKSAQHPSRYNVDDSELERVSKMANISLEEAKAQLERAQNEIAAGRDPDGDGEWHDEADGDDNLDEDEGEGENAAGEGEDQEMGSAENKQREDPDDLSRYNLDEYDEEKPVGAAMGAFSNMKGLQFYRSNDEDPYITMKDDGEDEENEREELEIYPTDNLILTAKTEDEVSLLEAYVYSSKDSNLYVHHDLMLPSFPLCLEWLDYTPAPFDADQNGSSSSSNAGRLGSFVAVGTMDPEIEIWSMDVVEGLYPDAILGRKDLTEGLDAPSGSGKKKRRVPKARIANPDYHVDAVLSLSWNPMARNLLASASADKTVKLWDLSRPNTGSDSRAFRSFDCHTDKVQSVSWQAGAPGSQGTGNPAVLLTGSYDKTIRVFDTRSPETAVVANIGADVEAVRWNGWRENQFLVSLETGIVQSFDARYLPSVSQNTPTTVTPTVFTLAAHDSACTSLDISPHIPGCIVTGGSDKMIKVWNLDESDNGSVKGVSMVTSRDLDVGKVFSVTFCPDEPLTLAAAGSKGKLQIWDTLSNVGVRKTFGDRIRKLNNSNVRIDGDEPARGDGVVGIDDEDDEDNDEDQVILPQAAGGADDEAMQE</sequence>
<accession>A0ACD0P5G4</accession>
<name>A0ACD0P5G4_9BASI</name>
<dbReference type="Proteomes" id="UP000245626">
    <property type="component" value="Unassembled WGS sequence"/>
</dbReference>
<proteinExistence type="predicted"/>
<protein>
    <submittedName>
        <fullName evidence="1">WD40 repeat-like protein</fullName>
    </submittedName>
</protein>
<gene>
    <name evidence="1" type="ORF">IE53DRAFT_384201</name>
</gene>
<evidence type="ECO:0000313" key="1">
    <source>
        <dbReference type="EMBL" id="PWN53313.1"/>
    </source>
</evidence>
<dbReference type="EMBL" id="KZ819731">
    <property type="protein sequence ID" value="PWN53313.1"/>
    <property type="molecule type" value="Genomic_DNA"/>
</dbReference>
<keyword evidence="2" id="KW-1185">Reference proteome</keyword>
<organism evidence="1 2">
    <name type="scientific">Violaceomyces palustris</name>
    <dbReference type="NCBI Taxonomy" id="1673888"/>
    <lineage>
        <taxon>Eukaryota</taxon>
        <taxon>Fungi</taxon>
        <taxon>Dikarya</taxon>
        <taxon>Basidiomycota</taxon>
        <taxon>Ustilaginomycotina</taxon>
        <taxon>Ustilaginomycetes</taxon>
        <taxon>Violaceomycetales</taxon>
        <taxon>Violaceomycetaceae</taxon>
        <taxon>Violaceomyces</taxon>
    </lineage>
</organism>
<evidence type="ECO:0000313" key="2">
    <source>
        <dbReference type="Proteomes" id="UP000245626"/>
    </source>
</evidence>
<reference evidence="1 2" key="1">
    <citation type="journal article" date="2018" name="Mol. Biol. Evol.">
        <title>Broad Genomic Sampling Reveals a Smut Pathogenic Ancestry of the Fungal Clade Ustilaginomycotina.</title>
        <authorList>
            <person name="Kijpornyongpan T."/>
            <person name="Mondo S.J."/>
            <person name="Barry K."/>
            <person name="Sandor L."/>
            <person name="Lee J."/>
            <person name="Lipzen A."/>
            <person name="Pangilinan J."/>
            <person name="LaButti K."/>
            <person name="Hainaut M."/>
            <person name="Henrissat B."/>
            <person name="Grigoriev I.V."/>
            <person name="Spatafora J.W."/>
            <person name="Aime M.C."/>
        </authorList>
    </citation>
    <scope>NUCLEOTIDE SEQUENCE [LARGE SCALE GENOMIC DNA]</scope>
    <source>
        <strain evidence="1 2">SA 807</strain>
    </source>
</reference>